<dbReference type="PANTHER" id="PTHR10622">
    <property type="entry name" value="HET DOMAIN-CONTAINING PROTEIN"/>
    <property type="match status" value="1"/>
</dbReference>
<proteinExistence type="predicted"/>
<dbReference type="OrthoDB" id="674604at2759"/>
<name>A0A1Y2IGY1_TRAC3</name>
<dbReference type="PANTHER" id="PTHR10622:SF10">
    <property type="entry name" value="HET DOMAIN-CONTAINING PROTEIN"/>
    <property type="match status" value="1"/>
</dbReference>
<organism evidence="2 3">
    <name type="scientific">Trametes coccinea (strain BRFM310)</name>
    <name type="common">Pycnoporus coccineus</name>
    <dbReference type="NCBI Taxonomy" id="1353009"/>
    <lineage>
        <taxon>Eukaryota</taxon>
        <taxon>Fungi</taxon>
        <taxon>Dikarya</taxon>
        <taxon>Basidiomycota</taxon>
        <taxon>Agaricomycotina</taxon>
        <taxon>Agaricomycetes</taxon>
        <taxon>Polyporales</taxon>
        <taxon>Polyporaceae</taxon>
        <taxon>Trametes</taxon>
    </lineage>
</organism>
<dbReference type="Proteomes" id="UP000193067">
    <property type="component" value="Unassembled WGS sequence"/>
</dbReference>
<evidence type="ECO:0000313" key="2">
    <source>
        <dbReference type="EMBL" id="OSD00399.1"/>
    </source>
</evidence>
<protein>
    <submittedName>
        <fullName evidence="2">HET-domain-containing protein</fullName>
    </submittedName>
</protein>
<keyword evidence="3" id="KW-1185">Reference proteome</keyword>
<dbReference type="InterPro" id="IPR010730">
    <property type="entry name" value="HET"/>
</dbReference>
<dbReference type="Pfam" id="PF06985">
    <property type="entry name" value="HET"/>
    <property type="match status" value="1"/>
</dbReference>
<dbReference type="AlphaFoldDB" id="A0A1Y2IGY1"/>
<evidence type="ECO:0000313" key="3">
    <source>
        <dbReference type="Proteomes" id="UP000193067"/>
    </source>
</evidence>
<evidence type="ECO:0000259" key="1">
    <source>
        <dbReference type="Pfam" id="PF06985"/>
    </source>
</evidence>
<gene>
    <name evidence="2" type="ORF">PYCCODRAFT_703636</name>
</gene>
<sequence length="227" mass="25740">MWLLTTDRAELKWFARPPAKYAIISHVWAKDPLPREQSFQEVQQLNFECARSGENPRSFVCEKMKRCCIIAEAHGYKLLWIDTCCINQMSSAELSEAINSMFSWYAKAAICYAFLSDLVDTEAPGSPNSSFRSSEWFRRGWTLQELIAPSDVIFLSQTWMPIASKRTVAPLLQEITGIDAGVLLGTLPLYKVSVARRLSWSSGRITTREEDEAYCLMGIFGVHLPTI</sequence>
<feature type="domain" description="Heterokaryon incompatibility" evidence="1">
    <location>
        <begin position="21"/>
        <end position="119"/>
    </location>
</feature>
<accession>A0A1Y2IGY1</accession>
<dbReference type="EMBL" id="KZ084119">
    <property type="protein sequence ID" value="OSD00399.1"/>
    <property type="molecule type" value="Genomic_DNA"/>
</dbReference>
<reference evidence="2 3" key="1">
    <citation type="journal article" date="2015" name="Biotechnol. Biofuels">
        <title>Enhanced degradation of softwood versus hardwood by the white-rot fungus Pycnoporus coccineus.</title>
        <authorList>
            <person name="Couturier M."/>
            <person name="Navarro D."/>
            <person name="Chevret D."/>
            <person name="Henrissat B."/>
            <person name="Piumi F."/>
            <person name="Ruiz-Duenas F.J."/>
            <person name="Martinez A.T."/>
            <person name="Grigoriev I.V."/>
            <person name="Riley R."/>
            <person name="Lipzen A."/>
            <person name="Berrin J.G."/>
            <person name="Master E.R."/>
            <person name="Rosso M.N."/>
        </authorList>
    </citation>
    <scope>NUCLEOTIDE SEQUENCE [LARGE SCALE GENOMIC DNA]</scope>
    <source>
        <strain evidence="2 3">BRFM310</strain>
    </source>
</reference>